<dbReference type="EC" id="2.7.1.-" evidence="4"/>
<dbReference type="GO" id="GO:0033785">
    <property type="term" value="F:heptose 7-phosphate kinase activity"/>
    <property type="evidence" value="ECO:0007669"/>
    <property type="project" value="TreeGrafter"/>
</dbReference>
<dbReference type="KEGG" id="brh:RBRH_01722"/>
<dbReference type="SUPFAM" id="SSF53613">
    <property type="entry name" value="Ribokinase-like"/>
    <property type="match status" value="1"/>
</dbReference>
<reference evidence="4 5" key="1">
    <citation type="journal article" date="2011" name="J. Bacteriol.">
        <title>Complete genome sequence of Burkholderia rhizoxinica, an endosymbiont of Rhizopus microsporus.</title>
        <authorList>
            <person name="Lackner G."/>
            <person name="Moebius N."/>
            <person name="Partida-Martinez L."/>
            <person name="Hertweck C."/>
        </authorList>
    </citation>
    <scope>NUCLEOTIDE SEQUENCE [LARGE SCALE GENOMIC DNA]</scope>
    <source>
        <strain evidence="5">DSM 19002 / CIP 109453 / HKI 454</strain>
    </source>
</reference>
<protein>
    <submittedName>
        <fullName evidence="4">D-glycero-D-manno-heptose-7-phosphate 1-kinase</fullName>
        <ecNumber evidence="4">2.7.1.-</ecNumber>
    </submittedName>
</protein>
<name>E5ANQ6_MYCRK</name>
<dbReference type="GO" id="GO:0016773">
    <property type="term" value="F:phosphotransferase activity, alcohol group as acceptor"/>
    <property type="evidence" value="ECO:0007669"/>
    <property type="project" value="InterPro"/>
</dbReference>
<evidence type="ECO:0000256" key="2">
    <source>
        <dbReference type="ARBA" id="ARBA00022777"/>
    </source>
</evidence>
<dbReference type="PANTHER" id="PTHR46969">
    <property type="entry name" value="BIFUNCTIONAL PROTEIN HLDE"/>
    <property type="match status" value="1"/>
</dbReference>
<organism evidence="4 5">
    <name type="scientific">Mycetohabitans rhizoxinica (strain DSM 19002 / CIP 109453 / HKI 454)</name>
    <name type="common">Paraburkholderia rhizoxinica</name>
    <dbReference type="NCBI Taxonomy" id="882378"/>
    <lineage>
        <taxon>Bacteria</taxon>
        <taxon>Pseudomonadati</taxon>
        <taxon>Pseudomonadota</taxon>
        <taxon>Betaproteobacteria</taxon>
        <taxon>Burkholderiales</taxon>
        <taxon>Burkholderiaceae</taxon>
        <taxon>Mycetohabitans</taxon>
    </lineage>
</organism>
<dbReference type="InterPro" id="IPR029056">
    <property type="entry name" value="Ribokinase-like"/>
</dbReference>
<evidence type="ECO:0000256" key="1">
    <source>
        <dbReference type="ARBA" id="ARBA00022679"/>
    </source>
</evidence>
<dbReference type="CDD" id="cd01172">
    <property type="entry name" value="RfaE_like"/>
    <property type="match status" value="1"/>
</dbReference>
<accession>E5ANQ6</accession>
<dbReference type="GO" id="GO:0033786">
    <property type="term" value="F:heptose-1-phosphate adenylyltransferase activity"/>
    <property type="evidence" value="ECO:0007669"/>
    <property type="project" value="TreeGrafter"/>
</dbReference>
<dbReference type="Pfam" id="PF00294">
    <property type="entry name" value="PfkB"/>
    <property type="match status" value="1"/>
</dbReference>
<dbReference type="FunFam" id="3.40.1190.20:FF:000002">
    <property type="entry name" value="Bifunctional protein HldE"/>
    <property type="match status" value="1"/>
</dbReference>
<feature type="domain" description="Carbohydrate kinase PfkB" evidence="3">
    <location>
        <begin position="69"/>
        <end position="359"/>
    </location>
</feature>
<dbReference type="EMBL" id="FR687359">
    <property type="protein sequence ID" value="CBW74238.1"/>
    <property type="molecule type" value="Genomic_DNA"/>
</dbReference>
<dbReference type="eggNOG" id="COG2870">
    <property type="taxonomic scope" value="Bacteria"/>
</dbReference>
<dbReference type="Gene3D" id="3.40.1190.20">
    <property type="match status" value="1"/>
</dbReference>
<proteinExistence type="predicted"/>
<dbReference type="PROSITE" id="PS00583">
    <property type="entry name" value="PFKB_KINASES_1"/>
    <property type="match status" value="1"/>
</dbReference>
<dbReference type="InterPro" id="IPR011913">
    <property type="entry name" value="RfaE_dom_I"/>
</dbReference>
<dbReference type="STRING" id="882378.RBRH_01722"/>
<keyword evidence="1 4" id="KW-0808">Transferase</keyword>
<evidence type="ECO:0000313" key="5">
    <source>
        <dbReference type="Proteomes" id="UP000007437"/>
    </source>
</evidence>
<dbReference type="AlphaFoldDB" id="E5ANQ6"/>
<dbReference type="InterPro" id="IPR002173">
    <property type="entry name" value="Carboh/pur_kinase_PfkB_CS"/>
</dbReference>
<evidence type="ECO:0000259" key="3">
    <source>
        <dbReference type="Pfam" id="PF00294"/>
    </source>
</evidence>
<evidence type="ECO:0000313" key="4">
    <source>
        <dbReference type="EMBL" id="CBW74238.1"/>
    </source>
</evidence>
<dbReference type="GO" id="GO:0005829">
    <property type="term" value="C:cytosol"/>
    <property type="evidence" value="ECO:0007669"/>
    <property type="project" value="TreeGrafter"/>
</dbReference>
<dbReference type="HOGENOM" id="CLU_021150_0_0_4"/>
<dbReference type="NCBIfam" id="TIGR02198">
    <property type="entry name" value="rfaE_dom_I"/>
    <property type="match status" value="1"/>
</dbReference>
<dbReference type="InterPro" id="IPR011611">
    <property type="entry name" value="PfkB_dom"/>
</dbReference>
<dbReference type="PANTHER" id="PTHR46969:SF1">
    <property type="entry name" value="BIFUNCTIONAL PROTEIN HLDE"/>
    <property type="match status" value="1"/>
</dbReference>
<sequence>MQWPSLASNTTRLVAVRYRPMRCPARCSVSDQPISRSTLHAATEAATHDAAHASQQVPTVRRPRLAASRVLVVGDVMLDRYWFGDVTRISPEAPVPVVHVQRTEDRLGGAANVARNVSALGAQAGLLCVVGHDEPGERIVELLGQSSVNAHLERDPALPTTIKLRILSRQQQLLRIDFEKTPAHEVLLAGLVKFETLLPGHDVVLLSDYAKGGLTHVTRMIETARAAGKPVLVDPKGDDWERYRGATLITPNRAELTEVVGRWKSEADLHARVDALRASLQLCALLLTRSEEGMTLFTDAGVLHESARAREVYDVSGAGDTVIATLAAMLGAGVPLIEAVRHANRAAGIVVGKLGTATVSDDELFPDPPALA</sequence>
<dbReference type="Proteomes" id="UP000007437">
    <property type="component" value="Chromosome"/>
</dbReference>
<gene>
    <name evidence="4" type="ordered locus">RBRH_01722</name>
</gene>
<keyword evidence="2 4" id="KW-0418">Kinase</keyword>